<organism evidence="1 2">
    <name type="scientific">Deminuibacter soli</name>
    <dbReference type="NCBI Taxonomy" id="2291815"/>
    <lineage>
        <taxon>Bacteria</taxon>
        <taxon>Pseudomonadati</taxon>
        <taxon>Bacteroidota</taxon>
        <taxon>Chitinophagia</taxon>
        <taxon>Chitinophagales</taxon>
        <taxon>Chitinophagaceae</taxon>
        <taxon>Deminuibacter</taxon>
    </lineage>
</organism>
<gene>
    <name evidence="1" type="ORF">DXN05_19160</name>
</gene>
<reference evidence="1 2" key="1">
    <citation type="submission" date="2018-08" db="EMBL/GenBank/DDBJ databases">
        <title>Chitinophagaceae sp. K23C18032701, a novel bacterium isolated from forest soil.</title>
        <authorList>
            <person name="Wang C."/>
        </authorList>
    </citation>
    <scope>NUCLEOTIDE SEQUENCE [LARGE SCALE GENOMIC DNA]</scope>
    <source>
        <strain evidence="1 2">K23C18032701</strain>
    </source>
</reference>
<protein>
    <recommendedName>
        <fullName evidence="3">Glycosyltransferase family 1 protein</fullName>
    </recommendedName>
</protein>
<proteinExistence type="predicted"/>
<keyword evidence="2" id="KW-1185">Reference proteome</keyword>
<evidence type="ECO:0008006" key="3">
    <source>
        <dbReference type="Google" id="ProtNLM"/>
    </source>
</evidence>
<evidence type="ECO:0000313" key="2">
    <source>
        <dbReference type="Proteomes" id="UP000261284"/>
    </source>
</evidence>
<evidence type="ECO:0000313" key="1">
    <source>
        <dbReference type="EMBL" id="RFM26688.1"/>
    </source>
</evidence>
<comment type="caution">
    <text evidence="1">The sequence shown here is derived from an EMBL/GenBank/DDBJ whole genome shotgun (WGS) entry which is preliminary data.</text>
</comment>
<sequence length="337" mass="39525">MMNRTGITIYENTRVYVPCPASHATGGTELLHQFVHALRNLGIDAWIYYYRIKDGVDPIHQQFRKYVSEYATDIVDAPENILVVPETRTEYLFKYEHLRKVIWWLSVDFFYDSADVDFVSTWKKRLGITPRFDIKHPEKLKVDLHLVQSQYAADHLEKHGIHNYHYLSDYLNAAFLDQPEIDEQPWNRVLYNPKKGFEFTQTLIRESPELEWFALTNLTPEQVADVCRKSKVYIDFGHHPGKDRFPREAAICGCCIITGRRGAAAFEEDIPIPQQYKFSDADDQVPAIIRQIKHCMDDFETVQHDFDHYRSVIRGQEAAFIQDIKDIFQQQHSPVQQ</sequence>
<dbReference type="AlphaFoldDB" id="A0A3E1NFW7"/>
<name>A0A3E1NFW7_9BACT</name>
<dbReference type="RefSeq" id="WP_116848892.1">
    <property type="nucleotide sequence ID" value="NZ_QTJU01000008.1"/>
</dbReference>
<dbReference type="OrthoDB" id="6400528at2"/>
<accession>A0A3E1NFW7</accession>
<dbReference type="EMBL" id="QTJU01000008">
    <property type="protein sequence ID" value="RFM26688.1"/>
    <property type="molecule type" value="Genomic_DNA"/>
</dbReference>
<dbReference type="Proteomes" id="UP000261284">
    <property type="component" value="Unassembled WGS sequence"/>
</dbReference>